<protein>
    <recommendedName>
        <fullName evidence="3">Ribosomal protein S17</fullName>
    </recommendedName>
</protein>
<evidence type="ECO:0000313" key="2">
    <source>
        <dbReference type="Proteomes" id="UP001430953"/>
    </source>
</evidence>
<proteinExistence type="predicted"/>
<accession>A0AAW2EG83</accession>
<dbReference type="Proteomes" id="UP001430953">
    <property type="component" value="Unassembled WGS sequence"/>
</dbReference>
<dbReference type="EMBL" id="JADYXP020000025">
    <property type="protein sequence ID" value="KAL0100792.1"/>
    <property type="molecule type" value="Genomic_DNA"/>
</dbReference>
<reference evidence="1 2" key="1">
    <citation type="submission" date="2023-03" db="EMBL/GenBank/DDBJ databases">
        <title>High recombination rates correlate with genetic variation in Cardiocondyla obscurior ants.</title>
        <authorList>
            <person name="Errbii M."/>
        </authorList>
    </citation>
    <scope>NUCLEOTIDE SEQUENCE [LARGE SCALE GENOMIC DNA]</scope>
    <source>
        <strain evidence="1">Alpha-2009</strain>
        <tissue evidence="1">Whole body</tissue>
    </source>
</reference>
<gene>
    <name evidence="1" type="ORF">PUN28_019284</name>
</gene>
<evidence type="ECO:0008006" key="3">
    <source>
        <dbReference type="Google" id="ProtNLM"/>
    </source>
</evidence>
<comment type="caution">
    <text evidence="1">The sequence shown here is derived from an EMBL/GenBank/DDBJ whole genome shotgun (WGS) entry which is preliminary data.</text>
</comment>
<evidence type="ECO:0000313" key="1">
    <source>
        <dbReference type="EMBL" id="KAL0100792.1"/>
    </source>
</evidence>
<keyword evidence="2" id="KW-1185">Reference proteome</keyword>
<dbReference type="AlphaFoldDB" id="A0AAW2EG83"/>
<name>A0AAW2EG83_9HYME</name>
<organism evidence="1 2">
    <name type="scientific">Cardiocondyla obscurior</name>
    <dbReference type="NCBI Taxonomy" id="286306"/>
    <lineage>
        <taxon>Eukaryota</taxon>
        <taxon>Metazoa</taxon>
        <taxon>Ecdysozoa</taxon>
        <taxon>Arthropoda</taxon>
        <taxon>Hexapoda</taxon>
        <taxon>Insecta</taxon>
        <taxon>Pterygota</taxon>
        <taxon>Neoptera</taxon>
        <taxon>Endopterygota</taxon>
        <taxon>Hymenoptera</taxon>
        <taxon>Apocrita</taxon>
        <taxon>Aculeata</taxon>
        <taxon>Formicoidea</taxon>
        <taxon>Formicidae</taxon>
        <taxon>Myrmicinae</taxon>
        <taxon>Cardiocondyla</taxon>
    </lineage>
</organism>
<sequence>METTNLLEKRKWYSKKKKKKKKRKKRLYKFVKLYNYFYRCIFYYCDRVRSKRNPRSIIVQYISRVLQAHSDIYINDNWAHGTIQHDTTYHVIAESKYRMCTRPCYIRCFIHIRIHWRYLLVVL</sequence>